<evidence type="ECO:0000313" key="3">
    <source>
        <dbReference type="EMBL" id="EIJ42070.1"/>
    </source>
</evidence>
<accession>I3CEM7</accession>
<dbReference type="CDD" id="cd00130">
    <property type="entry name" value="PAS"/>
    <property type="match status" value="7"/>
</dbReference>
<dbReference type="eggNOG" id="COG2202">
    <property type="taxonomic scope" value="Bacteria"/>
</dbReference>
<dbReference type="AlphaFoldDB" id="I3CEM7"/>
<dbReference type="PANTHER" id="PTHR44757:SF2">
    <property type="entry name" value="BIOFILM ARCHITECTURE MAINTENANCE PROTEIN MBAA"/>
    <property type="match status" value="1"/>
</dbReference>
<evidence type="ECO:0000313" key="4">
    <source>
        <dbReference type="Proteomes" id="UP000005744"/>
    </source>
</evidence>
<dbReference type="Pfam" id="PF08448">
    <property type="entry name" value="PAS_4"/>
    <property type="match status" value="2"/>
</dbReference>
<dbReference type="SUPFAM" id="SSF55785">
    <property type="entry name" value="PYP-like sensor domain (PAS domain)"/>
    <property type="match status" value="8"/>
</dbReference>
<evidence type="ECO:0000259" key="1">
    <source>
        <dbReference type="PROSITE" id="PS50112"/>
    </source>
</evidence>
<feature type="domain" description="PAS" evidence="1">
    <location>
        <begin position="258"/>
        <end position="328"/>
    </location>
</feature>
<evidence type="ECO:0000259" key="2">
    <source>
        <dbReference type="PROSITE" id="PS50113"/>
    </source>
</evidence>
<name>I3CEM7_9GAMM</name>
<dbReference type="EMBL" id="JH600070">
    <property type="protein sequence ID" value="EIJ42070.1"/>
    <property type="molecule type" value="Genomic_DNA"/>
</dbReference>
<dbReference type="Proteomes" id="UP000005744">
    <property type="component" value="Unassembled WGS sequence"/>
</dbReference>
<organism evidence="3 4">
    <name type="scientific">Beggiatoa alba B18LD</name>
    <dbReference type="NCBI Taxonomy" id="395493"/>
    <lineage>
        <taxon>Bacteria</taxon>
        <taxon>Pseudomonadati</taxon>
        <taxon>Pseudomonadota</taxon>
        <taxon>Gammaproteobacteria</taxon>
        <taxon>Thiotrichales</taxon>
        <taxon>Thiotrichaceae</taxon>
        <taxon>Beggiatoa</taxon>
    </lineage>
</organism>
<dbReference type="NCBIfam" id="TIGR00229">
    <property type="entry name" value="sensory_box"/>
    <property type="match status" value="7"/>
</dbReference>
<reference evidence="3 4" key="1">
    <citation type="submission" date="2011-11" db="EMBL/GenBank/DDBJ databases">
        <title>Improved High-Quality Draft sequence of Beggiatoa alba B18lD.</title>
        <authorList>
            <consortium name="US DOE Joint Genome Institute"/>
            <person name="Lucas S."/>
            <person name="Han J."/>
            <person name="Lapidus A."/>
            <person name="Cheng J.-F."/>
            <person name="Goodwin L."/>
            <person name="Pitluck S."/>
            <person name="Peters L."/>
            <person name="Mikhailova N."/>
            <person name="Held B."/>
            <person name="Detter J.C."/>
            <person name="Han C."/>
            <person name="Tapia R."/>
            <person name="Land M."/>
            <person name="Hauser L."/>
            <person name="Kyrpides N."/>
            <person name="Ivanova N."/>
            <person name="Pagani I."/>
            <person name="Samuel K."/>
            <person name="Teske A."/>
            <person name="Mueller J."/>
            <person name="Woyke T."/>
        </authorList>
    </citation>
    <scope>NUCLEOTIDE SEQUENCE [LARGE SCALE GENOMIC DNA]</scope>
    <source>
        <strain evidence="3 4">B18LD</strain>
    </source>
</reference>
<dbReference type="SMART" id="SM00091">
    <property type="entry name" value="PAS"/>
    <property type="match status" value="8"/>
</dbReference>
<dbReference type="InterPro" id="IPR035965">
    <property type="entry name" value="PAS-like_dom_sf"/>
</dbReference>
<dbReference type="InterPro" id="IPR000014">
    <property type="entry name" value="PAS"/>
</dbReference>
<dbReference type="STRING" id="395493.BegalDRAFT_1168"/>
<protein>
    <submittedName>
        <fullName evidence="3">PAS domain S-box</fullName>
    </submittedName>
</protein>
<feature type="domain" description="PAS" evidence="1">
    <location>
        <begin position="518"/>
        <end position="591"/>
    </location>
</feature>
<gene>
    <name evidence="3" type="ORF">BegalDRAFT_1168</name>
</gene>
<feature type="domain" description="PAS" evidence="1">
    <location>
        <begin position="653"/>
        <end position="708"/>
    </location>
</feature>
<dbReference type="PANTHER" id="PTHR44757">
    <property type="entry name" value="DIGUANYLATE CYCLASE DGCP"/>
    <property type="match status" value="1"/>
</dbReference>
<dbReference type="InterPro" id="IPR013655">
    <property type="entry name" value="PAS_fold_3"/>
</dbReference>
<dbReference type="RefSeq" id="WP_002684646.1">
    <property type="nucleotide sequence ID" value="NZ_JH600070.1"/>
</dbReference>
<dbReference type="PROSITE" id="PS50112">
    <property type="entry name" value="PAS"/>
    <property type="match status" value="6"/>
</dbReference>
<dbReference type="Gene3D" id="3.30.450.20">
    <property type="entry name" value="PAS domain"/>
    <property type="match status" value="8"/>
</dbReference>
<feature type="domain" description="PAC" evidence="2">
    <location>
        <begin position="206"/>
        <end position="257"/>
    </location>
</feature>
<dbReference type="eggNOG" id="COG3706">
    <property type="taxonomic scope" value="Bacteria"/>
</dbReference>
<dbReference type="InterPro" id="IPR013767">
    <property type="entry name" value="PAS_fold"/>
</dbReference>
<feature type="domain" description="PAS" evidence="1">
    <location>
        <begin position="904"/>
        <end position="958"/>
    </location>
</feature>
<dbReference type="HOGENOM" id="CLU_296079_0_0_6"/>
<feature type="domain" description="PAS" evidence="1">
    <location>
        <begin position="383"/>
        <end position="456"/>
    </location>
</feature>
<dbReference type="GO" id="GO:0006355">
    <property type="term" value="P:regulation of DNA-templated transcription"/>
    <property type="evidence" value="ECO:0007669"/>
    <property type="project" value="InterPro"/>
</dbReference>
<sequence>MSIKEFQYVNFFTTCKALLGVIGFEGGLRQFNPAWETELHYSNKELSDILFLDLIHPEDKSITKGCIDKLITGADFATFKNRVLQKSGYYRTYHWHITACLKEFSFYAIGIETTGEVSQKNTTIPTVIPPTNTNTNAEHQYASLFDIAPLLIIHKDKENNVIRANQQAARFWKTTTEKLAGVSMDTLMPEDVDHHHADDLDIIVSGQAKRGILQETQNGTLQIDKFPYRNANGNVEGVVWFATDVTERLKVEQALRENQSLLSAIFEVAEVGIGLTDKNGRFVRVNPAYCEMFGYHAHELLGQSVLTVFPSELHKEVYKLYQDAVSGEQFLAHDEWEGQHKEGHLFDIEITVSRLAQYNKPFVVTLTSDITQRKQMVKSLQNSEAHLRMIIENLPIMVDAIDDKYQFVLWNRECEQVTGYSAAEMLHNPQALANIYPDAEDRQKLLNALHNVMQTNPGYRRREWHMTCKDGTQKLIAWSINSNIKIPGFAVWGIGEDVTEREKALSQLKASEESLRQSEAHLKFVIENLPIMVNAVNAENCFVLWNRECERITGYNAVEMLNNPNALALLYPDADYRQKMLQHFQSIVSNDPGIYYSEWKIICRDGTEKTVVWAINSQIKIPGFAVWCIGEDVSEREEALRILKTSEERLKQSEAHLKFVIEHLPTMVDALDIDGKFLLWNQECERVTGYSAKEMIGNPRALEKLYPDPAYRQKMLDAVQRVATDNPGYRRGEWIVRCKDGMDKTIIWAVNSNIKIPGFPVWGTGEDVTERQKVLKQLADNEGRLRSLVENMPVMLMAFDEKGQIVLWNRQCEQITGFVANDIVGNPSALAMLYPQPEYRGYRTKPLQYIAPYWQNDITCKDGKLKTIAWKDVSNQFPMTGWAKWITGEDVTMRKKIEQSMGINDGLLIAALNSVDSAICATNSLEKIVYINQSFCDLFGYSSEELLKMSIKQIMPADTRGSFVARHYFSFYTGAHGSFYEEIHHALHRDGHIFKVKLNAHRVKQEKEVHVLWIVTYLDG</sequence>
<feature type="domain" description="PAS" evidence="1">
    <location>
        <begin position="781"/>
        <end position="836"/>
    </location>
</feature>
<proteinExistence type="predicted"/>
<dbReference type="InterPro" id="IPR013656">
    <property type="entry name" value="PAS_4"/>
</dbReference>
<dbReference type="PROSITE" id="PS50113">
    <property type="entry name" value="PAC"/>
    <property type="match status" value="1"/>
</dbReference>
<dbReference type="InterPro" id="IPR000700">
    <property type="entry name" value="PAS-assoc_C"/>
</dbReference>
<keyword evidence="4" id="KW-1185">Reference proteome</keyword>
<dbReference type="InterPro" id="IPR052155">
    <property type="entry name" value="Biofilm_reg_signaling"/>
</dbReference>
<dbReference type="Pfam" id="PF08447">
    <property type="entry name" value="PAS_3"/>
    <property type="match status" value="1"/>
</dbReference>
<dbReference type="OrthoDB" id="6433966at2"/>
<dbReference type="Pfam" id="PF00989">
    <property type="entry name" value="PAS"/>
    <property type="match status" value="4"/>
</dbReference>